<dbReference type="GO" id="GO:0005737">
    <property type="term" value="C:cytoplasm"/>
    <property type="evidence" value="ECO:0007669"/>
    <property type="project" value="TreeGrafter"/>
</dbReference>
<dbReference type="PANTHER" id="PTHR45663:SF11">
    <property type="entry name" value="GEO12009P1"/>
    <property type="match status" value="1"/>
</dbReference>
<evidence type="ECO:0000259" key="5">
    <source>
        <dbReference type="PROSITE" id="PS51352"/>
    </source>
</evidence>
<dbReference type="InterPro" id="IPR017937">
    <property type="entry name" value="Thioredoxin_CS"/>
</dbReference>
<reference evidence="6 7" key="1">
    <citation type="submission" date="2019-01" db="EMBL/GenBank/DDBJ databases">
        <title>Nuclear Genome Assembly of the Microalgal Biofuel strain Nannochloropsis salina CCMP1776.</title>
        <authorList>
            <person name="Hovde B."/>
        </authorList>
    </citation>
    <scope>NUCLEOTIDE SEQUENCE [LARGE SCALE GENOMIC DNA]</scope>
    <source>
        <strain evidence="6 7">CCMP1776</strain>
    </source>
</reference>
<dbReference type="Proteomes" id="UP000355283">
    <property type="component" value="Unassembled WGS sequence"/>
</dbReference>
<evidence type="ECO:0000256" key="2">
    <source>
        <dbReference type="ARBA" id="ARBA00022982"/>
    </source>
</evidence>
<dbReference type="Pfam" id="PF00085">
    <property type="entry name" value="Thioredoxin"/>
    <property type="match status" value="1"/>
</dbReference>
<dbReference type="Gene3D" id="3.40.30.10">
    <property type="entry name" value="Glutaredoxin"/>
    <property type="match status" value="1"/>
</dbReference>
<dbReference type="AlphaFoldDB" id="A0A4D9CS93"/>
<gene>
    <name evidence="6" type="ORF">NSK_006937</name>
</gene>
<keyword evidence="3" id="KW-1015">Disulfide bond</keyword>
<evidence type="ECO:0000313" key="7">
    <source>
        <dbReference type="Proteomes" id="UP000355283"/>
    </source>
</evidence>
<dbReference type="OrthoDB" id="2121326at2759"/>
<keyword evidence="1" id="KW-0813">Transport</keyword>
<dbReference type="PROSITE" id="PS00194">
    <property type="entry name" value="THIOREDOXIN_1"/>
    <property type="match status" value="1"/>
</dbReference>
<dbReference type="PANTHER" id="PTHR45663">
    <property type="entry name" value="GEO12009P1"/>
    <property type="match status" value="1"/>
</dbReference>
<keyword evidence="2" id="KW-0249">Electron transport</keyword>
<dbReference type="PROSITE" id="PS51352">
    <property type="entry name" value="THIOREDOXIN_2"/>
    <property type="match status" value="1"/>
</dbReference>
<feature type="chain" id="PRO_5020037816" description="Thioredoxin domain-containing protein" evidence="4">
    <location>
        <begin position="29"/>
        <end position="173"/>
    </location>
</feature>
<sequence length="173" mass="18899">MTGPRLSLLRKQCLTVAGLLVLIALTQAFVPTSVSKIKSVRYVSGSKGRPLMMAGESGVLKVTGEELEKQLAEVGSPVLLDVYAQWCGPCQILAGELDKVKGLYKDKLRVLKVDSDEEPRIASALKVYGLPTIFFIREGQLIHRVEGAMPASELTKLVNHYCFGAPEEEIKDV</sequence>
<evidence type="ECO:0000256" key="1">
    <source>
        <dbReference type="ARBA" id="ARBA00022448"/>
    </source>
</evidence>
<dbReference type="InterPro" id="IPR013766">
    <property type="entry name" value="Thioredoxin_domain"/>
</dbReference>
<protein>
    <recommendedName>
        <fullName evidence="5">Thioredoxin domain-containing protein</fullName>
    </recommendedName>
</protein>
<keyword evidence="7" id="KW-1185">Reference proteome</keyword>
<keyword evidence="4" id="KW-0732">Signal</keyword>
<dbReference type="GO" id="GO:0015035">
    <property type="term" value="F:protein-disulfide reductase activity"/>
    <property type="evidence" value="ECO:0007669"/>
    <property type="project" value="TreeGrafter"/>
</dbReference>
<comment type="caution">
    <text evidence="6">The sequence shown here is derived from an EMBL/GenBank/DDBJ whole genome shotgun (WGS) entry which is preliminary data.</text>
</comment>
<proteinExistence type="predicted"/>
<dbReference type="CDD" id="cd02947">
    <property type="entry name" value="TRX_family"/>
    <property type="match status" value="1"/>
</dbReference>
<dbReference type="SUPFAM" id="SSF52833">
    <property type="entry name" value="Thioredoxin-like"/>
    <property type="match status" value="1"/>
</dbReference>
<dbReference type="EMBL" id="SDOX01000122">
    <property type="protein sequence ID" value="TFJ81686.1"/>
    <property type="molecule type" value="Genomic_DNA"/>
</dbReference>
<feature type="signal peptide" evidence="4">
    <location>
        <begin position="1"/>
        <end position="28"/>
    </location>
</feature>
<name>A0A4D9CS93_9STRA</name>
<evidence type="ECO:0000313" key="6">
    <source>
        <dbReference type="EMBL" id="TFJ81686.1"/>
    </source>
</evidence>
<feature type="domain" description="Thioredoxin" evidence="5">
    <location>
        <begin position="42"/>
        <end position="163"/>
    </location>
</feature>
<organism evidence="6 7">
    <name type="scientific">Nannochloropsis salina CCMP1776</name>
    <dbReference type="NCBI Taxonomy" id="1027361"/>
    <lineage>
        <taxon>Eukaryota</taxon>
        <taxon>Sar</taxon>
        <taxon>Stramenopiles</taxon>
        <taxon>Ochrophyta</taxon>
        <taxon>Eustigmatophyceae</taxon>
        <taxon>Eustigmatales</taxon>
        <taxon>Monodopsidaceae</taxon>
        <taxon>Microchloropsis</taxon>
        <taxon>Microchloropsis salina</taxon>
    </lineage>
</organism>
<evidence type="ECO:0000256" key="4">
    <source>
        <dbReference type="SAM" id="SignalP"/>
    </source>
</evidence>
<accession>A0A4D9CS93</accession>
<evidence type="ECO:0000256" key="3">
    <source>
        <dbReference type="ARBA" id="ARBA00023157"/>
    </source>
</evidence>
<dbReference type="InterPro" id="IPR036249">
    <property type="entry name" value="Thioredoxin-like_sf"/>
</dbReference>